<comment type="pathway">
    <text evidence="1 7">Cell wall biogenesis; peptidoglycan biosynthesis.</text>
</comment>
<dbReference type="GO" id="GO:0016740">
    <property type="term" value="F:transferase activity"/>
    <property type="evidence" value="ECO:0007669"/>
    <property type="project" value="UniProtKB-KW"/>
</dbReference>
<keyword evidence="6 7" id="KW-0961">Cell wall biogenesis/degradation</keyword>
<name>A0A1T4YXC4_9BACT</name>
<feature type="active site" description="Nucleophile" evidence="7">
    <location>
        <position position="140"/>
    </location>
</feature>
<proteinExistence type="inferred from homology"/>
<evidence type="ECO:0000256" key="2">
    <source>
        <dbReference type="ARBA" id="ARBA00005992"/>
    </source>
</evidence>
<keyword evidence="3" id="KW-0808">Transferase</keyword>
<dbReference type="GO" id="GO:0071972">
    <property type="term" value="F:peptidoglycan L,D-transpeptidase activity"/>
    <property type="evidence" value="ECO:0007669"/>
    <property type="project" value="TreeGrafter"/>
</dbReference>
<dbReference type="PANTHER" id="PTHR30582:SF2">
    <property type="entry name" value="L,D-TRANSPEPTIDASE YCIB-RELATED"/>
    <property type="match status" value="1"/>
</dbReference>
<keyword evidence="5 7" id="KW-0573">Peptidoglycan synthesis</keyword>
<evidence type="ECO:0000256" key="3">
    <source>
        <dbReference type="ARBA" id="ARBA00022679"/>
    </source>
</evidence>
<evidence type="ECO:0000313" key="9">
    <source>
        <dbReference type="EMBL" id="SKB06208.1"/>
    </source>
</evidence>
<evidence type="ECO:0000256" key="6">
    <source>
        <dbReference type="ARBA" id="ARBA00023316"/>
    </source>
</evidence>
<feature type="active site" description="Proton donor/acceptor" evidence="7">
    <location>
        <position position="127"/>
    </location>
</feature>
<dbReference type="InterPro" id="IPR050979">
    <property type="entry name" value="LD-transpeptidase"/>
</dbReference>
<dbReference type="STRING" id="48467.SAMN02745166_04418"/>
<sequence length="210" mass="22776">MLTSMNSTLTRRFFQTIAVVAVAAALSSCATKKGGHYSVHFDPPAKPVTNPSALKVKLSTGAQRVYVVQGNEVLLATPCSVGTASTPTPHGTFTIYNKQANRRRVSQPGAGYPMTFWMEFKSAYGMHWGWVKPYPCTHGCVRLPIKSAQKIFSMVPTGTPLIIASSHPEDATIGKTLPVLDDSSLADPPMSYMLSAQVFEDAKKGKIYTY</sequence>
<reference evidence="10" key="1">
    <citation type="submission" date="2017-02" db="EMBL/GenBank/DDBJ databases">
        <authorList>
            <person name="Varghese N."/>
            <person name="Submissions S."/>
        </authorList>
    </citation>
    <scope>NUCLEOTIDE SEQUENCE [LARGE SCALE GENOMIC DNA]</scope>
    <source>
        <strain evidence="10">ATCC 700200</strain>
    </source>
</reference>
<accession>A0A1T4YXC4</accession>
<dbReference type="SUPFAM" id="SSF141523">
    <property type="entry name" value="L,D-transpeptidase catalytic domain-like"/>
    <property type="match status" value="1"/>
</dbReference>
<dbReference type="InterPro" id="IPR038063">
    <property type="entry name" value="Transpep_catalytic_dom"/>
</dbReference>
<evidence type="ECO:0000256" key="5">
    <source>
        <dbReference type="ARBA" id="ARBA00022984"/>
    </source>
</evidence>
<dbReference type="GO" id="GO:0005576">
    <property type="term" value="C:extracellular region"/>
    <property type="evidence" value="ECO:0007669"/>
    <property type="project" value="TreeGrafter"/>
</dbReference>
<keyword evidence="10" id="KW-1185">Reference proteome</keyword>
<evidence type="ECO:0000256" key="4">
    <source>
        <dbReference type="ARBA" id="ARBA00022960"/>
    </source>
</evidence>
<dbReference type="PROSITE" id="PS52029">
    <property type="entry name" value="LD_TPASE"/>
    <property type="match status" value="1"/>
</dbReference>
<dbReference type="Gene3D" id="2.40.440.10">
    <property type="entry name" value="L,D-transpeptidase catalytic domain-like"/>
    <property type="match status" value="1"/>
</dbReference>
<dbReference type="EMBL" id="FUYE01000020">
    <property type="protein sequence ID" value="SKB06208.1"/>
    <property type="molecule type" value="Genomic_DNA"/>
</dbReference>
<protein>
    <submittedName>
        <fullName evidence="9">L,D-transpeptidase catalytic domain</fullName>
    </submittedName>
</protein>
<dbReference type="GO" id="GO:0071555">
    <property type="term" value="P:cell wall organization"/>
    <property type="evidence" value="ECO:0007669"/>
    <property type="project" value="UniProtKB-UniRule"/>
</dbReference>
<dbReference type="AlphaFoldDB" id="A0A1T4YXC4"/>
<evidence type="ECO:0000256" key="7">
    <source>
        <dbReference type="PROSITE-ProRule" id="PRU01373"/>
    </source>
</evidence>
<dbReference type="Pfam" id="PF03734">
    <property type="entry name" value="YkuD"/>
    <property type="match status" value="1"/>
</dbReference>
<evidence type="ECO:0000259" key="8">
    <source>
        <dbReference type="PROSITE" id="PS52029"/>
    </source>
</evidence>
<comment type="similarity">
    <text evidence="2">Belongs to the YkuD family.</text>
</comment>
<dbReference type="InterPro" id="IPR005490">
    <property type="entry name" value="LD_TPept_cat_dom"/>
</dbReference>
<feature type="domain" description="L,D-TPase catalytic" evidence="8">
    <location>
        <begin position="54"/>
        <end position="164"/>
    </location>
</feature>
<dbReference type="Proteomes" id="UP000190774">
    <property type="component" value="Unassembled WGS sequence"/>
</dbReference>
<dbReference type="GO" id="GO:0008360">
    <property type="term" value="P:regulation of cell shape"/>
    <property type="evidence" value="ECO:0007669"/>
    <property type="project" value="UniProtKB-UniRule"/>
</dbReference>
<gene>
    <name evidence="9" type="ORF">SAMN02745166_04418</name>
</gene>
<dbReference type="UniPathway" id="UPA00219"/>
<organism evidence="9 10">
    <name type="scientific">Prosthecobacter debontii</name>
    <dbReference type="NCBI Taxonomy" id="48467"/>
    <lineage>
        <taxon>Bacteria</taxon>
        <taxon>Pseudomonadati</taxon>
        <taxon>Verrucomicrobiota</taxon>
        <taxon>Verrucomicrobiia</taxon>
        <taxon>Verrucomicrobiales</taxon>
        <taxon>Verrucomicrobiaceae</taxon>
        <taxon>Prosthecobacter</taxon>
    </lineage>
</organism>
<evidence type="ECO:0000256" key="1">
    <source>
        <dbReference type="ARBA" id="ARBA00004752"/>
    </source>
</evidence>
<dbReference type="CDD" id="cd16913">
    <property type="entry name" value="YkuD_like"/>
    <property type="match status" value="1"/>
</dbReference>
<dbReference type="GO" id="GO:0018104">
    <property type="term" value="P:peptidoglycan-protein cross-linking"/>
    <property type="evidence" value="ECO:0007669"/>
    <property type="project" value="TreeGrafter"/>
</dbReference>
<dbReference type="PANTHER" id="PTHR30582">
    <property type="entry name" value="L,D-TRANSPEPTIDASE"/>
    <property type="match status" value="1"/>
</dbReference>
<keyword evidence="4 7" id="KW-0133">Cell shape</keyword>
<evidence type="ECO:0000313" key="10">
    <source>
        <dbReference type="Proteomes" id="UP000190774"/>
    </source>
</evidence>